<evidence type="ECO:0000313" key="2">
    <source>
        <dbReference type="Proteomes" id="UP001501126"/>
    </source>
</evidence>
<dbReference type="Pfam" id="PF14054">
    <property type="entry name" value="DUF4249"/>
    <property type="match status" value="1"/>
</dbReference>
<name>A0ABP3Y2T0_9FLAO</name>
<accession>A0ABP3Y2T0</accession>
<gene>
    <name evidence="1" type="ORF">GCM10009118_14030</name>
</gene>
<organism evidence="1 2">
    <name type="scientific">Wandonia haliotis</name>
    <dbReference type="NCBI Taxonomy" id="574963"/>
    <lineage>
        <taxon>Bacteria</taxon>
        <taxon>Pseudomonadati</taxon>
        <taxon>Bacteroidota</taxon>
        <taxon>Flavobacteriia</taxon>
        <taxon>Flavobacteriales</taxon>
        <taxon>Crocinitomicaceae</taxon>
        <taxon>Wandonia</taxon>
    </lineage>
</organism>
<keyword evidence="2" id="KW-1185">Reference proteome</keyword>
<protein>
    <submittedName>
        <fullName evidence="1">DUF4249 domain-containing protein</fullName>
    </submittedName>
</protein>
<dbReference type="EMBL" id="BAAAFH010000007">
    <property type="protein sequence ID" value="GAA0874995.1"/>
    <property type="molecule type" value="Genomic_DNA"/>
</dbReference>
<evidence type="ECO:0000313" key="1">
    <source>
        <dbReference type="EMBL" id="GAA0874995.1"/>
    </source>
</evidence>
<reference evidence="2" key="1">
    <citation type="journal article" date="2019" name="Int. J. Syst. Evol. Microbiol.">
        <title>The Global Catalogue of Microorganisms (GCM) 10K type strain sequencing project: providing services to taxonomists for standard genome sequencing and annotation.</title>
        <authorList>
            <consortium name="The Broad Institute Genomics Platform"/>
            <consortium name="The Broad Institute Genome Sequencing Center for Infectious Disease"/>
            <person name="Wu L."/>
            <person name="Ma J."/>
        </authorList>
    </citation>
    <scope>NUCLEOTIDE SEQUENCE [LARGE SCALE GENOMIC DNA]</scope>
    <source>
        <strain evidence="2">JCM 16083</strain>
    </source>
</reference>
<dbReference type="RefSeq" id="WP_343785993.1">
    <property type="nucleotide sequence ID" value="NZ_BAAAFH010000007.1"/>
</dbReference>
<dbReference type="InterPro" id="IPR025345">
    <property type="entry name" value="DUF4249"/>
</dbReference>
<proteinExistence type="predicted"/>
<comment type="caution">
    <text evidence="1">The sequence shown here is derived from an EMBL/GenBank/DDBJ whole genome shotgun (WGS) entry which is preliminary data.</text>
</comment>
<dbReference type="Proteomes" id="UP001501126">
    <property type="component" value="Unassembled WGS sequence"/>
</dbReference>
<sequence>MKTIFRNILAAGLVLPFVACEKVIDIDLNDSDPLLVIESNIHDEGGPYQVRLTKTVNFDESNSFPGVSGAVVTIIDSDGATEVLNEVSPGTYEMTTITGVPGKSYTLTIDVEGESYESTSVMPLLTEIDTVLVEQGLFGPFRYLTVLFPDDPNVENYYRVLYVRNGEPDDGINVVSDMLAEGGDMEVPLFFFGDDSLTTGDVVEVILQNIDKTNYEYLRSLNGTINSAVSATPANPVSPFSPNALGYFSAHSVHRKTITVQ</sequence>